<protein>
    <recommendedName>
        <fullName evidence="4">DUF4142 domain-containing protein</fullName>
    </recommendedName>
</protein>
<sequence length="243" mass="27174">MKPIFLLFAVGMLTACGAGAKQNVDFEDFNTERPMVNMITHKSIQLDSSIKYTDRITTLDADDYPEHATGTTSREEMNAVNVDYSEEESVQIEDVTRKAEGIQQEVSGVWAETFTPMYNQFLWHGLDSDTLAANLEAMHESYGELEMQVDSLKTPAFLAPEHEVVLEQVKADLYLAISNRTLALIEFKLMNQNEDYAMNEAMLDIHLQNSSKYLSSASQSLSQLENLEASAGKNGDELIVADE</sequence>
<keyword evidence="1" id="KW-0732">Signal</keyword>
<feature type="chain" id="PRO_5045821044" description="DUF4142 domain-containing protein" evidence="1">
    <location>
        <begin position="21"/>
        <end position="243"/>
    </location>
</feature>
<evidence type="ECO:0008006" key="4">
    <source>
        <dbReference type="Google" id="ProtNLM"/>
    </source>
</evidence>
<accession>A0ABZ3CK37</accession>
<evidence type="ECO:0000313" key="3">
    <source>
        <dbReference type="Proteomes" id="UP001455384"/>
    </source>
</evidence>
<reference evidence="3" key="1">
    <citation type="submission" date="2023-10" db="EMBL/GenBank/DDBJ databases">
        <title>Genome analysis and identification of Salinococcus sp. Bachu38 nov., a PGPR from the rhizosphere of Tamarix.</title>
        <authorList>
            <person name="Liang Z."/>
            <person name="Zhang X."/>
            <person name="Jia J."/>
            <person name="Chen X."/>
            <person name="Wang Y."/>
            <person name="Wang Q."/>
            <person name="Wang R."/>
        </authorList>
    </citation>
    <scope>NUCLEOTIDE SEQUENCE [LARGE SCALE GENOMIC DNA]</scope>
    <source>
        <strain evidence="3">Bachu38</strain>
    </source>
</reference>
<name>A0ABZ3CK37_9STAP</name>
<organism evidence="2 3">
    <name type="scientific">Salinicoccus bachuensis</name>
    <dbReference type="NCBI Taxonomy" id="3136731"/>
    <lineage>
        <taxon>Bacteria</taxon>
        <taxon>Bacillati</taxon>
        <taxon>Bacillota</taxon>
        <taxon>Bacilli</taxon>
        <taxon>Bacillales</taxon>
        <taxon>Staphylococcaceae</taxon>
        <taxon>Salinicoccus</taxon>
    </lineage>
</organism>
<evidence type="ECO:0000313" key="2">
    <source>
        <dbReference type="EMBL" id="WZX30410.1"/>
    </source>
</evidence>
<feature type="signal peptide" evidence="1">
    <location>
        <begin position="1"/>
        <end position="20"/>
    </location>
</feature>
<dbReference type="RefSeq" id="WP_342388929.1">
    <property type="nucleotide sequence ID" value="NZ_CP138333.2"/>
</dbReference>
<dbReference type="Proteomes" id="UP001455384">
    <property type="component" value="Chromosome"/>
</dbReference>
<dbReference type="PROSITE" id="PS51257">
    <property type="entry name" value="PROKAR_LIPOPROTEIN"/>
    <property type="match status" value="1"/>
</dbReference>
<evidence type="ECO:0000256" key="1">
    <source>
        <dbReference type="SAM" id="SignalP"/>
    </source>
</evidence>
<gene>
    <name evidence="2" type="ORF">RQP18_04260</name>
</gene>
<dbReference type="EMBL" id="CP138333">
    <property type="protein sequence ID" value="WZX30410.1"/>
    <property type="molecule type" value="Genomic_DNA"/>
</dbReference>
<proteinExistence type="predicted"/>
<keyword evidence="3" id="KW-1185">Reference proteome</keyword>